<gene>
    <name evidence="2" type="ORF">NEDG_02118</name>
</gene>
<evidence type="ECO:0000256" key="1">
    <source>
        <dbReference type="SAM" id="MobiDB-lite"/>
    </source>
</evidence>
<name>A0A177ELA5_9MICR</name>
<sequence length="583" mass="65500">MPTMHTYPATSTHTHAALSSTRTPTQLTREILTTIILASLVATRLCAAGRSPGHYLESPYTKSTLKFFEKSGCKLTTNMVGEEVYIAKEQENTVQIHLNKYREEDIPEHLVDGLAFAELTISDRFVFDPNKNPTTNLGVTEKILLALGTICAHTLVISGIRFEEVANLHNEQPSGWWAVYAWLFGCEPYLMVYTVTKQLELGNMSDISTRWFLARLDVSDCELNLHINIDFSTPNLWFLDDFKPKMLLGLYAWYLPNLSILDCAPLKRSQVLNDLVIGGNVEGFFCPSSETLQAIGSKQWIRMLMPLEVWGCIAPAVGKSFAADTLTITAKHFPSLVAMWETEHEYQEKASVKRLDLNLFEIDTTQTLEHCIKSILAWEERCFKNIEELKLSIHTRTKNTQILIKSQQVYIEEAIKVRRQDRNLNRKHTSNLPRDKNNLWIMPNGYHHWATGKIVVKIKNAAENGARTRTVLHVGIPSEHYTCLKCYITLDKVTEPLPSFDSCYVGLVSMDGHMICFSCYQAASGNGHEDVPGGRFYCPHCKTMVSVAGFGNLFVADSGSNKNTNGVNDALNAATTTSSLLHP</sequence>
<dbReference type="EMBL" id="LTDL01000009">
    <property type="protein sequence ID" value="OAG32251.1"/>
    <property type="molecule type" value="Genomic_DNA"/>
</dbReference>
<dbReference type="GeneID" id="93648468"/>
<evidence type="ECO:0000313" key="2">
    <source>
        <dbReference type="EMBL" id="OAG32251.1"/>
    </source>
</evidence>
<reference evidence="2 3" key="1">
    <citation type="submission" date="2016-02" db="EMBL/GenBank/DDBJ databases">
        <title>Discovery of a natural microsporidian pathogen with a broad tissue tropism in Caenorhabditis elegans.</title>
        <authorList>
            <person name="Luallen R.J."/>
            <person name="Reinke A.W."/>
            <person name="Tong L."/>
            <person name="Botts M.R."/>
            <person name="Felix M.-A."/>
            <person name="Troemel E.R."/>
        </authorList>
    </citation>
    <scope>NUCLEOTIDE SEQUENCE [LARGE SCALE GENOMIC DNA]</scope>
    <source>
        <strain evidence="2 3">JUm2807</strain>
    </source>
</reference>
<feature type="compositionally biased region" description="Low complexity" evidence="1">
    <location>
        <begin position="9"/>
        <end position="23"/>
    </location>
</feature>
<proteinExistence type="predicted"/>
<accession>A0A177ELA5</accession>
<dbReference type="RefSeq" id="XP_067545693.1">
    <property type="nucleotide sequence ID" value="XM_067689536.1"/>
</dbReference>
<keyword evidence="3" id="KW-1185">Reference proteome</keyword>
<comment type="caution">
    <text evidence="2">The sequence shown here is derived from an EMBL/GenBank/DDBJ whole genome shotgun (WGS) entry which is preliminary data.</text>
</comment>
<organism evidence="2 3">
    <name type="scientific">Nematocida displodere</name>
    <dbReference type="NCBI Taxonomy" id="1805483"/>
    <lineage>
        <taxon>Eukaryota</taxon>
        <taxon>Fungi</taxon>
        <taxon>Fungi incertae sedis</taxon>
        <taxon>Microsporidia</taxon>
        <taxon>Nematocida</taxon>
    </lineage>
</organism>
<dbReference type="Proteomes" id="UP000185944">
    <property type="component" value="Unassembled WGS sequence"/>
</dbReference>
<dbReference type="AlphaFoldDB" id="A0A177ELA5"/>
<dbReference type="VEuPathDB" id="MicrosporidiaDB:NEDG_02118"/>
<evidence type="ECO:0000313" key="3">
    <source>
        <dbReference type="Proteomes" id="UP000185944"/>
    </source>
</evidence>
<protein>
    <recommendedName>
        <fullName evidence="4">RING-type domain-containing protein</fullName>
    </recommendedName>
</protein>
<feature type="region of interest" description="Disordered" evidence="1">
    <location>
        <begin position="1"/>
        <end position="23"/>
    </location>
</feature>
<evidence type="ECO:0008006" key="4">
    <source>
        <dbReference type="Google" id="ProtNLM"/>
    </source>
</evidence>